<reference evidence="2 3" key="1">
    <citation type="journal article" date="2014" name="J. Gen. Virol.">
        <title>Isolation and characterization of a new Staphylococcus epidermidis broad-spectrum bacteriophage.</title>
        <authorList>
            <person name="Melo L.D."/>
            <person name="Sillankorva S."/>
            <person name="Ackermann H.W."/>
            <person name="Kropinski A.M."/>
            <person name="Azeredo J."/>
            <person name="Cerca N."/>
        </authorList>
    </citation>
    <scope>NUCLEOTIDE SEQUENCE [LARGE SCALE GENOMIC DNA]</scope>
</reference>
<keyword evidence="1" id="KW-0472">Membrane</keyword>
<feature type="transmembrane region" description="Helical" evidence="1">
    <location>
        <begin position="6"/>
        <end position="29"/>
    </location>
</feature>
<name>W5R9Q3_9CAUD</name>
<organism evidence="2 3">
    <name type="scientific">Staphylococcus phage phiIBB-SEP1</name>
    <dbReference type="NCBI Taxonomy" id="1340769"/>
    <lineage>
        <taxon>Viruses</taxon>
        <taxon>Duplodnaviria</taxon>
        <taxon>Heunggongvirae</taxon>
        <taxon>Uroviricota</taxon>
        <taxon>Caudoviricetes</taxon>
        <taxon>Herelleviridae</taxon>
        <taxon>Twortvirinae</taxon>
        <taxon>Sepunavirus</taxon>
        <taxon>Sepunavirus SEP1</taxon>
    </lineage>
</organism>
<gene>
    <name evidence="2" type="ORF">SEP1_024</name>
</gene>
<evidence type="ECO:0000313" key="3">
    <source>
        <dbReference type="Proteomes" id="UP000226269"/>
    </source>
</evidence>
<sequence length="65" mass="7625">MELIEIYFIIMNVLIIIVSNIVLISFTIINKDRGDVSKYYGISIGLIIAWIIINIPYWIIVIFYM</sequence>
<evidence type="ECO:0000313" key="2">
    <source>
        <dbReference type="EMBL" id="AGR48152.1"/>
    </source>
</evidence>
<dbReference type="EMBL" id="KF021268">
    <property type="protein sequence ID" value="AGR48152.1"/>
    <property type="molecule type" value="Genomic_DNA"/>
</dbReference>
<keyword evidence="1" id="KW-0812">Transmembrane</keyword>
<feature type="transmembrane region" description="Helical" evidence="1">
    <location>
        <begin position="41"/>
        <end position="64"/>
    </location>
</feature>
<keyword evidence="1" id="KW-1133">Transmembrane helix</keyword>
<keyword evidence="3" id="KW-1185">Reference proteome</keyword>
<protein>
    <submittedName>
        <fullName evidence="2">Uncharacterized protein</fullName>
    </submittedName>
</protein>
<proteinExistence type="predicted"/>
<accession>W5R9Q3</accession>
<evidence type="ECO:0000256" key="1">
    <source>
        <dbReference type="SAM" id="Phobius"/>
    </source>
</evidence>
<dbReference type="Proteomes" id="UP000226269">
    <property type="component" value="Segment"/>
</dbReference>